<accession>G4NA83</accession>
<dbReference type="HOGENOM" id="CLU_316648_0_0_1"/>
<feature type="coiled-coil region" evidence="1">
    <location>
        <begin position="123"/>
        <end position="230"/>
    </location>
</feature>
<keyword evidence="4" id="KW-1185">Reference proteome</keyword>
<dbReference type="OMA" id="MYDIRER"/>
<feature type="region of interest" description="Disordered" evidence="2">
    <location>
        <begin position="751"/>
        <end position="833"/>
    </location>
</feature>
<dbReference type="VEuPathDB" id="FungiDB:MGG_08452"/>
<feature type="compositionally biased region" description="Basic and acidic residues" evidence="2">
    <location>
        <begin position="1"/>
        <end position="12"/>
    </location>
</feature>
<dbReference type="eggNOG" id="ENOG502SQ5Q">
    <property type="taxonomic scope" value="Eukaryota"/>
</dbReference>
<feature type="compositionally biased region" description="Basic and acidic residues" evidence="2">
    <location>
        <begin position="816"/>
        <end position="831"/>
    </location>
</feature>
<protein>
    <submittedName>
        <fullName evidence="3">Uncharacterized protein</fullName>
    </submittedName>
</protein>
<dbReference type="GeneID" id="2678754"/>
<keyword evidence="1" id="KW-0175">Coiled coil</keyword>
<dbReference type="AlphaFoldDB" id="G4NA83"/>
<evidence type="ECO:0000313" key="4">
    <source>
        <dbReference type="Proteomes" id="UP000009058"/>
    </source>
</evidence>
<dbReference type="KEGG" id="mgr:MGG_08452"/>
<dbReference type="OrthoDB" id="4926456at2759"/>
<evidence type="ECO:0000313" key="3">
    <source>
        <dbReference type="EMBL" id="EHA49633.1"/>
    </source>
</evidence>
<reference evidence="3 4" key="1">
    <citation type="journal article" date="2005" name="Nature">
        <title>The genome sequence of the rice blast fungus Magnaporthe grisea.</title>
        <authorList>
            <person name="Dean R.A."/>
            <person name="Talbot N.J."/>
            <person name="Ebbole D.J."/>
            <person name="Farman M.L."/>
            <person name="Mitchell T.K."/>
            <person name="Orbach M.J."/>
            <person name="Thon M."/>
            <person name="Kulkarni R."/>
            <person name="Xu J.R."/>
            <person name="Pan H."/>
            <person name="Read N.D."/>
            <person name="Lee Y.H."/>
            <person name="Carbone I."/>
            <person name="Brown D."/>
            <person name="Oh Y.Y."/>
            <person name="Donofrio N."/>
            <person name="Jeong J.S."/>
            <person name="Soanes D.M."/>
            <person name="Djonovic S."/>
            <person name="Kolomiets E."/>
            <person name="Rehmeyer C."/>
            <person name="Li W."/>
            <person name="Harding M."/>
            <person name="Kim S."/>
            <person name="Lebrun M.H."/>
            <person name="Bohnert H."/>
            <person name="Coughlan S."/>
            <person name="Butler J."/>
            <person name="Calvo S."/>
            <person name="Ma L.J."/>
            <person name="Nicol R."/>
            <person name="Purcell S."/>
            <person name="Nusbaum C."/>
            <person name="Galagan J.E."/>
            <person name="Birren B.W."/>
        </authorList>
    </citation>
    <scope>NUCLEOTIDE SEQUENCE [LARGE SCALE GENOMIC DNA]</scope>
    <source>
        <strain evidence="4">70-15 / ATCC MYA-4617 / FGSC 8958</strain>
    </source>
</reference>
<dbReference type="InParanoid" id="G4NA83"/>
<dbReference type="Proteomes" id="UP000009058">
    <property type="component" value="Chromosome 4"/>
</dbReference>
<feature type="compositionally biased region" description="Polar residues" evidence="2">
    <location>
        <begin position="57"/>
        <end position="74"/>
    </location>
</feature>
<sequence>MPVPSRENRGERPPSPLNDPAPSTGSQNLPSSSEGHHSEHRAVPSPPIASLPDYKTPQGSVPQKESETMSSAPTISEPEGNRTAFYFEQLEAVLRKLQTESARVTYEAKSKDRQIEQKLQDRIDGIETKATNISDEIKQLRNTVAEENATRAEIKELKKRQESRILFNKNLKFETSVLEKELKHLREQYWKTKEDTTSAYFAKEEIQKELKRLQDEKQQLDRQIAEARLDEDGWETDDSSQDSVAFSNDRRVNPISLVDEPLSDGTGRTKTIRITVPAVDDLRDSLAEFSRLRRLGKFRLAFELFEQQLAHHLDNRYIQDQYGWYLLETGQLEKLGRLVEVRPAYRIFDALETSWKFLREEADLVRWSASDKEEIMTDAMELLMEPWPVLDSAEMTLLTKIVTCTRLAKHTFPPSAWASLVESLVDAGMIWEFRDLVEAVVSSTQHSTEAFLWRVFRSEQDPLKDPVERFCAAWVRNVKVLEQVDESTLFAMLETLSILSMGDMSRGYRFGKRQRCLQYAQLFASELVGRDAENMKTRPYAVWLVAKALEGRAEAWLRSHDLVNFPDAPLGSMICHYAVFPKRNGSIYAPVDDETPSWKPGCLSADDVRVQDTYRLVLRVAEENGDALMQGACLQGLAYLTPGGHEARFQQLSEFYSSTDSIFKRQLVSLSRYMEAHTPSARHGLRQDMLRHGPPSHAPYEEAHWMILRALSSSELERKCYLDLAESARAYAEQSGSLALETQDVFRNQLQDKTNQSRYSTAGADSSSCKKAKTSKNASPDKSAKHSRLGRLRLAQLPRRPRNKYGGVRARSGRRRTGDSTNERNKKKEGLQDSIVVETAHQKLSGSRDASTVLLVGESDGSLDSSFVSKGSEGFGFVRGVFKLSLHSNRHAWEYQDSSGSDSESWSVLLRSRYRGNLFLG</sequence>
<reference key="2">
    <citation type="submission" date="2011-05" db="EMBL/GenBank/DDBJ databases">
        <title>The Genome Sequence of Magnaporthe oryzae 70-15.</title>
        <authorList>
            <consortium name="The Broad Institute Genome Sequencing Platform"/>
            <person name="Ma L.-J."/>
            <person name="Dead R."/>
            <person name="Young S.K."/>
            <person name="Zeng Q."/>
            <person name="Gargeya S."/>
            <person name="Fitzgerald M."/>
            <person name="Haas B."/>
            <person name="Abouelleil A."/>
            <person name="Alvarado L."/>
            <person name="Arachchi H.M."/>
            <person name="Berlin A."/>
            <person name="Brown A."/>
            <person name="Chapman S.B."/>
            <person name="Chen Z."/>
            <person name="Dunbar C."/>
            <person name="Freedman E."/>
            <person name="Gearin G."/>
            <person name="Gellesch M."/>
            <person name="Goldberg J."/>
            <person name="Griggs A."/>
            <person name="Gujja S."/>
            <person name="Heiman D."/>
            <person name="Howarth C."/>
            <person name="Larson L."/>
            <person name="Lui A."/>
            <person name="MacDonald P.J.P."/>
            <person name="Mehta T."/>
            <person name="Montmayeur A."/>
            <person name="Murphy C."/>
            <person name="Neiman D."/>
            <person name="Pearson M."/>
            <person name="Priest M."/>
            <person name="Roberts A."/>
            <person name="Saif S."/>
            <person name="Shea T."/>
            <person name="Shenoy N."/>
            <person name="Sisk P."/>
            <person name="Stolte C."/>
            <person name="Sykes S."/>
            <person name="Yandava C."/>
            <person name="Wortman J."/>
            <person name="Nusbaum C."/>
            <person name="Birren B."/>
        </authorList>
    </citation>
    <scope>NUCLEOTIDE SEQUENCE</scope>
    <source>
        <strain>70-15</strain>
    </source>
</reference>
<dbReference type="RefSeq" id="XP_003715952.1">
    <property type="nucleotide sequence ID" value="XM_003715904.1"/>
</dbReference>
<feature type="compositionally biased region" description="Polar residues" evidence="2">
    <location>
        <begin position="751"/>
        <end position="780"/>
    </location>
</feature>
<dbReference type="EMBL" id="CM001234">
    <property type="protein sequence ID" value="EHA49633.1"/>
    <property type="molecule type" value="Genomic_DNA"/>
</dbReference>
<name>G4NA83_PYRO7</name>
<feature type="compositionally biased region" description="Polar residues" evidence="2">
    <location>
        <begin position="21"/>
        <end position="33"/>
    </location>
</feature>
<evidence type="ECO:0000256" key="1">
    <source>
        <dbReference type="SAM" id="Coils"/>
    </source>
</evidence>
<evidence type="ECO:0000256" key="2">
    <source>
        <dbReference type="SAM" id="MobiDB-lite"/>
    </source>
</evidence>
<organism evidence="3 4">
    <name type="scientific">Pyricularia oryzae (strain 70-15 / ATCC MYA-4617 / FGSC 8958)</name>
    <name type="common">Rice blast fungus</name>
    <name type="synonym">Magnaporthe oryzae</name>
    <dbReference type="NCBI Taxonomy" id="242507"/>
    <lineage>
        <taxon>Eukaryota</taxon>
        <taxon>Fungi</taxon>
        <taxon>Dikarya</taxon>
        <taxon>Ascomycota</taxon>
        <taxon>Pezizomycotina</taxon>
        <taxon>Sordariomycetes</taxon>
        <taxon>Sordariomycetidae</taxon>
        <taxon>Magnaporthales</taxon>
        <taxon>Pyriculariaceae</taxon>
        <taxon>Pyricularia</taxon>
    </lineage>
</organism>
<proteinExistence type="predicted"/>
<dbReference type="STRING" id="242507.G4NA83"/>
<feature type="region of interest" description="Disordered" evidence="2">
    <location>
        <begin position="1"/>
        <end position="80"/>
    </location>
</feature>
<gene>
    <name evidence="3" type="ORF">MGG_08452</name>
</gene>